<feature type="region of interest" description="Disordered" evidence="2">
    <location>
        <begin position="1"/>
        <end position="22"/>
    </location>
</feature>
<feature type="zinc finger region" description="C3H1-type" evidence="1">
    <location>
        <begin position="321"/>
        <end position="349"/>
    </location>
</feature>
<dbReference type="PROSITE" id="PS50103">
    <property type="entry name" value="ZF_C3H1"/>
    <property type="match status" value="1"/>
</dbReference>
<proteinExistence type="predicted"/>
<dbReference type="Proteomes" id="UP000275078">
    <property type="component" value="Unassembled WGS sequence"/>
</dbReference>
<name>A0A3N4IBJ9_ASCIM</name>
<dbReference type="OrthoDB" id="5425163at2759"/>
<dbReference type="EMBL" id="ML119664">
    <property type="protein sequence ID" value="RPA83463.1"/>
    <property type="molecule type" value="Genomic_DNA"/>
</dbReference>
<protein>
    <recommendedName>
        <fullName evidence="3">C3H1-type domain-containing protein</fullName>
    </recommendedName>
</protein>
<accession>A0A3N4IBJ9</accession>
<keyword evidence="1" id="KW-0862">Zinc</keyword>
<keyword evidence="5" id="KW-1185">Reference proteome</keyword>
<organism evidence="4 5">
    <name type="scientific">Ascobolus immersus RN42</name>
    <dbReference type="NCBI Taxonomy" id="1160509"/>
    <lineage>
        <taxon>Eukaryota</taxon>
        <taxon>Fungi</taxon>
        <taxon>Dikarya</taxon>
        <taxon>Ascomycota</taxon>
        <taxon>Pezizomycotina</taxon>
        <taxon>Pezizomycetes</taxon>
        <taxon>Pezizales</taxon>
        <taxon>Ascobolaceae</taxon>
        <taxon>Ascobolus</taxon>
    </lineage>
</organism>
<feature type="region of interest" description="Disordered" evidence="2">
    <location>
        <begin position="55"/>
        <end position="77"/>
    </location>
</feature>
<evidence type="ECO:0000256" key="1">
    <source>
        <dbReference type="PROSITE-ProRule" id="PRU00723"/>
    </source>
</evidence>
<gene>
    <name evidence="4" type="ORF">BJ508DRAFT_304653</name>
</gene>
<dbReference type="AlphaFoldDB" id="A0A3N4IBJ9"/>
<dbReference type="InterPro" id="IPR000571">
    <property type="entry name" value="Znf_CCCH"/>
</dbReference>
<evidence type="ECO:0000313" key="4">
    <source>
        <dbReference type="EMBL" id="RPA83463.1"/>
    </source>
</evidence>
<sequence>MPETRRSTSKAPSEPTPSNSEILSSLQTALTNTLTPLTERMERLESQLAFQAPLRPPMPEDVQEDHNSNSPTQQLHQELEGGVPIRDGPQSVFSQHAALFDKVPDAVKTVELWFSGVKSDYIRQILRNEFIPTDINKLIQGLGAKTPRTVIPLQVNEAGTALELASPAAVEEDYAMWTFFQAWEVYRSIFLWGSPMQTRGQLASSLCIYTNNLHKLRRSYSWPAARAYHFAFHQLRVSNASTAYDVDVWRRIDPDLVAEHCMTAPGVIHSHPAPQSASDRSRARANSTARFHPYEPPLSQSSSLMDRVRFPLNNSNGPSRRRFSAPCDHYNSREGGCNRINCRFAHACNRCGKFGHGAYACSAPNASTQ</sequence>
<evidence type="ECO:0000256" key="2">
    <source>
        <dbReference type="SAM" id="MobiDB-lite"/>
    </source>
</evidence>
<dbReference type="GO" id="GO:0008270">
    <property type="term" value="F:zinc ion binding"/>
    <property type="evidence" value="ECO:0007669"/>
    <property type="project" value="UniProtKB-KW"/>
</dbReference>
<evidence type="ECO:0000259" key="3">
    <source>
        <dbReference type="PROSITE" id="PS50103"/>
    </source>
</evidence>
<keyword evidence="1" id="KW-0479">Metal-binding</keyword>
<evidence type="ECO:0000313" key="5">
    <source>
        <dbReference type="Proteomes" id="UP000275078"/>
    </source>
</evidence>
<reference evidence="4 5" key="1">
    <citation type="journal article" date="2018" name="Nat. Ecol. Evol.">
        <title>Pezizomycetes genomes reveal the molecular basis of ectomycorrhizal truffle lifestyle.</title>
        <authorList>
            <person name="Murat C."/>
            <person name="Payen T."/>
            <person name="Noel B."/>
            <person name="Kuo A."/>
            <person name="Morin E."/>
            <person name="Chen J."/>
            <person name="Kohler A."/>
            <person name="Krizsan K."/>
            <person name="Balestrini R."/>
            <person name="Da Silva C."/>
            <person name="Montanini B."/>
            <person name="Hainaut M."/>
            <person name="Levati E."/>
            <person name="Barry K.W."/>
            <person name="Belfiori B."/>
            <person name="Cichocki N."/>
            <person name="Clum A."/>
            <person name="Dockter R.B."/>
            <person name="Fauchery L."/>
            <person name="Guy J."/>
            <person name="Iotti M."/>
            <person name="Le Tacon F."/>
            <person name="Lindquist E.A."/>
            <person name="Lipzen A."/>
            <person name="Malagnac F."/>
            <person name="Mello A."/>
            <person name="Molinier V."/>
            <person name="Miyauchi S."/>
            <person name="Poulain J."/>
            <person name="Riccioni C."/>
            <person name="Rubini A."/>
            <person name="Sitrit Y."/>
            <person name="Splivallo R."/>
            <person name="Traeger S."/>
            <person name="Wang M."/>
            <person name="Zifcakova L."/>
            <person name="Wipf D."/>
            <person name="Zambonelli A."/>
            <person name="Paolocci F."/>
            <person name="Nowrousian M."/>
            <person name="Ottonello S."/>
            <person name="Baldrian P."/>
            <person name="Spatafora J.W."/>
            <person name="Henrissat B."/>
            <person name="Nagy L.G."/>
            <person name="Aury J.M."/>
            <person name="Wincker P."/>
            <person name="Grigoriev I.V."/>
            <person name="Bonfante P."/>
            <person name="Martin F.M."/>
        </authorList>
    </citation>
    <scope>NUCLEOTIDE SEQUENCE [LARGE SCALE GENOMIC DNA]</scope>
    <source>
        <strain evidence="4 5">RN42</strain>
    </source>
</reference>
<feature type="domain" description="C3H1-type" evidence="3">
    <location>
        <begin position="321"/>
        <end position="349"/>
    </location>
</feature>
<keyword evidence="1" id="KW-0863">Zinc-finger</keyword>